<dbReference type="PANTHER" id="PTHR35046:SF26">
    <property type="entry name" value="RNA-DIRECTED DNA POLYMERASE"/>
    <property type="match status" value="1"/>
</dbReference>
<evidence type="ECO:0000313" key="2">
    <source>
        <dbReference type="Proteomes" id="UP000257109"/>
    </source>
</evidence>
<reference evidence="1" key="1">
    <citation type="submission" date="2018-05" db="EMBL/GenBank/DDBJ databases">
        <title>Draft genome of Mucuna pruriens seed.</title>
        <authorList>
            <person name="Nnadi N.E."/>
            <person name="Vos R."/>
            <person name="Hasami M.H."/>
            <person name="Devisetty U.K."/>
            <person name="Aguiy J.C."/>
        </authorList>
    </citation>
    <scope>NUCLEOTIDE SEQUENCE [LARGE SCALE GENOMIC DNA]</scope>
    <source>
        <strain evidence="1">JCA_2017</strain>
    </source>
</reference>
<dbReference type="InterPro" id="IPR043128">
    <property type="entry name" value="Rev_trsase/Diguanyl_cyclase"/>
</dbReference>
<dbReference type="SUPFAM" id="SSF56672">
    <property type="entry name" value="DNA/RNA polymerases"/>
    <property type="match status" value="1"/>
</dbReference>
<sequence length="115" mass="13150">MLGYFKDLFSKDIPKDLPSIKGIEHHIDFTLVATLPNRATYKANPKESKEIQQVGKLVEKRQTPYPRLDDLFDKLHGASVFSKIDLRSGYHQIQVKGDKCKKKKTSRPSSVYMNG</sequence>
<feature type="non-terminal residue" evidence="1">
    <location>
        <position position="1"/>
    </location>
</feature>
<dbReference type="PANTHER" id="PTHR35046">
    <property type="entry name" value="ZINC KNUCKLE (CCHC-TYPE) FAMILY PROTEIN"/>
    <property type="match status" value="1"/>
</dbReference>
<dbReference type="EMBL" id="QJKJ01007288">
    <property type="protein sequence ID" value="RDX83663.1"/>
    <property type="molecule type" value="Genomic_DNA"/>
</dbReference>
<dbReference type="AlphaFoldDB" id="A0A371G019"/>
<gene>
    <name evidence="1" type="ORF">CR513_35399</name>
</gene>
<evidence type="ECO:0000313" key="1">
    <source>
        <dbReference type="EMBL" id="RDX83663.1"/>
    </source>
</evidence>
<organism evidence="1 2">
    <name type="scientific">Mucuna pruriens</name>
    <name type="common">Velvet bean</name>
    <name type="synonym">Dolichos pruriens</name>
    <dbReference type="NCBI Taxonomy" id="157652"/>
    <lineage>
        <taxon>Eukaryota</taxon>
        <taxon>Viridiplantae</taxon>
        <taxon>Streptophyta</taxon>
        <taxon>Embryophyta</taxon>
        <taxon>Tracheophyta</taxon>
        <taxon>Spermatophyta</taxon>
        <taxon>Magnoliopsida</taxon>
        <taxon>eudicotyledons</taxon>
        <taxon>Gunneridae</taxon>
        <taxon>Pentapetalae</taxon>
        <taxon>rosids</taxon>
        <taxon>fabids</taxon>
        <taxon>Fabales</taxon>
        <taxon>Fabaceae</taxon>
        <taxon>Papilionoideae</taxon>
        <taxon>50 kb inversion clade</taxon>
        <taxon>NPAAA clade</taxon>
        <taxon>indigoferoid/millettioid clade</taxon>
        <taxon>Phaseoleae</taxon>
        <taxon>Mucuna</taxon>
    </lineage>
</organism>
<accession>A0A371G019</accession>
<dbReference type="Gene3D" id="3.10.10.10">
    <property type="entry name" value="HIV Type 1 Reverse Transcriptase, subunit A, domain 1"/>
    <property type="match status" value="1"/>
</dbReference>
<comment type="caution">
    <text evidence="1">The sequence shown here is derived from an EMBL/GenBank/DDBJ whole genome shotgun (WGS) entry which is preliminary data.</text>
</comment>
<protein>
    <submittedName>
        <fullName evidence="1">Uncharacterized protein</fullName>
    </submittedName>
</protein>
<dbReference type="Proteomes" id="UP000257109">
    <property type="component" value="Unassembled WGS sequence"/>
</dbReference>
<proteinExistence type="predicted"/>
<dbReference type="OrthoDB" id="1934635at2759"/>
<name>A0A371G019_MUCPR</name>
<keyword evidence="2" id="KW-1185">Reference proteome</keyword>
<dbReference type="Gene3D" id="3.30.70.270">
    <property type="match status" value="1"/>
</dbReference>
<dbReference type="InterPro" id="IPR043502">
    <property type="entry name" value="DNA/RNA_pol_sf"/>
</dbReference>